<gene>
    <name evidence="1" type="ORF">BAUCODRAFT_351065</name>
</gene>
<dbReference type="RefSeq" id="XP_007673338.1">
    <property type="nucleotide sequence ID" value="XM_007675148.1"/>
</dbReference>
<dbReference type="Proteomes" id="UP000011761">
    <property type="component" value="Unassembled WGS sequence"/>
</dbReference>
<keyword evidence="2" id="KW-1185">Reference proteome</keyword>
<dbReference type="EMBL" id="KB445551">
    <property type="protein sequence ID" value="EMC99795.1"/>
    <property type="molecule type" value="Genomic_DNA"/>
</dbReference>
<dbReference type="KEGG" id="bcom:BAUCODRAFT_351065"/>
<dbReference type="HOGENOM" id="CLU_2061076_0_0_1"/>
<sequence length="119" mass="13291">MLVIGRTRPPHAQHSRNRSVTLQASAKVGMVIAAVRCSARQTVRVCGDMRIVLLPQPAALSLRKLPQQRRERAGSVITRRMAVVRVHGGPREMLLINLQLHSVKHLLSFSLPSRNHLLD</sequence>
<proteinExistence type="predicted"/>
<accession>M2NKX5</accession>
<evidence type="ECO:0000313" key="1">
    <source>
        <dbReference type="EMBL" id="EMC99795.1"/>
    </source>
</evidence>
<name>M2NKX5_BAUPA</name>
<reference evidence="1 2" key="1">
    <citation type="journal article" date="2012" name="PLoS Pathog.">
        <title>Diverse lifestyles and strategies of plant pathogenesis encoded in the genomes of eighteen Dothideomycetes fungi.</title>
        <authorList>
            <person name="Ohm R.A."/>
            <person name="Feau N."/>
            <person name="Henrissat B."/>
            <person name="Schoch C.L."/>
            <person name="Horwitz B.A."/>
            <person name="Barry K.W."/>
            <person name="Condon B.J."/>
            <person name="Copeland A.C."/>
            <person name="Dhillon B."/>
            <person name="Glaser F."/>
            <person name="Hesse C.N."/>
            <person name="Kosti I."/>
            <person name="LaButti K."/>
            <person name="Lindquist E.A."/>
            <person name="Lucas S."/>
            <person name="Salamov A.A."/>
            <person name="Bradshaw R.E."/>
            <person name="Ciuffetti L."/>
            <person name="Hamelin R.C."/>
            <person name="Kema G.H.J."/>
            <person name="Lawrence C."/>
            <person name="Scott J.A."/>
            <person name="Spatafora J.W."/>
            <person name="Turgeon B.G."/>
            <person name="de Wit P.J.G.M."/>
            <person name="Zhong S."/>
            <person name="Goodwin S.B."/>
            <person name="Grigoriev I.V."/>
        </authorList>
    </citation>
    <scope>NUCLEOTIDE SEQUENCE [LARGE SCALE GENOMIC DNA]</scope>
    <source>
        <strain evidence="1 2">UAMH 10762</strain>
    </source>
</reference>
<organism evidence="1 2">
    <name type="scientific">Baudoinia panamericana (strain UAMH 10762)</name>
    <name type="common">Angels' share fungus</name>
    <name type="synonym">Baudoinia compniacensis (strain UAMH 10762)</name>
    <dbReference type="NCBI Taxonomy" id="717646"/>
    <lineage>
        <taxon>Eukaryota</taxon>
        <taxon>Fungi</taxon>
        <taxon>Dikarya</taxon>
        <taxon>Ascomycota</taxon>
        <taxon>Pezizomycotina</taxon>
        <taxon>Dothideomycetes</taxon>
        <taxon>Dothideomycetidae</taxon>
        <taxon>Mycosphaerellales</taxon>
        <taxon>Teratosphaeriaceae</taxon>
        <taxon>Baudoinia</taxon>
    </lineage>
</organism>
<evidence type="ECO:0000313" key="2">
    <source>
        <dbReference type="Proteomes" id="UP000011761"/>
    </source>
</evidence>
<protein>
    <submittedName>
        <fullName evidence="1">Uncharacterized protein</fullName>
    </submittedName>
</protein>
<dbReference type="AlphaFoldDB" id="M2NKX5"/>
<dbReference type="GeneID" id="19112607"/>